<dbReference type="Proteomes" id="UP000035337">
    <property type="component" value="Chromosome"/>
</dbReference>
<dbReference type="GO" id="GO:0005506">
    <property type="term" value="F:iron ion binding"/>
    <property type="evidence" value="ECO:0007669"/>
    <property type="project" value="TreeGrafter"/>
</dbReference>
<dbReference type="Gene3D" id="2.30.30.140">
    <property type="match status" value="1"/>
</dbReference>
<organism evidence="2 3">
    <name type="scientific">Endomicrobium proavitum</name>
    <dbReference type="NCBI Taxonomy" id="1408281"/>
    <lineage>
        <taxon>Bacteria</taxon>
        <taxon>Pseudomonadati</taxon>
        <taxon>Elusimicrobiota</taxon>
        <taxon>Endomicrobiia</taxon>
        <taxon>Endomicrobiales</taxon>
        <taxon>Endomicrobiaceae</taxon>
        <taxon>Endomicrobium</taxon>
    </lineage>
</organism>
<dbReference type="EMBL" id="CP009498">
    <property type="protein sequence ID" value="AKL97685.1"/>
    <property type="molecule type" value="Genomic_DNA"/>
</dbReference>
<dbReference type="AlphaFoldDB" id="A0A0G3WIH0"/>
<dbReference type="OrthoDB" id="9806017at2"/>
<sequence>MCLATVAKITKILNSDTAVADFGGISSEIKTVLIKDLKLKEFVLVHAGFAISKVSQKDAKKIIEASKESGLI</sequence>
<evidence type="ECO:0000256" key="1">
    <source>
        <dbReference type="ARBA" id="ARBA00006018"/>
    </source>
</evidence>
<dbReference type="STRING" id="1408281.Epro_0306"/>
<dbReference type="PANTHER" id="PTHR35177:SF2">
    <property type="entry name" value="HYDROGENASE MATURATION FACTOR HYBG"/>
    <property type="match status" value="1"/>
</dbReference>
<dbReference type="KEGG" id="epo:Epro_0306"/>
<dbReference type="InterPro" id="IPR001109">
    <property type="entry name" value="Hydrogenase_HupF/HypC"/>
</dbReference>
<dbReference type="GO" id="GO:1902670">
    <property type="term" value="F:carbon dioxide binding"/>
    <property type="evidence" value="ECO:0007669"/>
    <property type="project" value="TreeGrafter"/>
</dbReference>
<dbReference type="PRINTS" id="PR00445">
    <property type="entry name" value="HUPFHYPC"/>
</dbReference>
<dbReference type="SUPFAM" id="SSF159127">
    <property type="entry name" value="HupF/HypC-like"/>
    <property type="match status" value="1"/>
</dbReference>
<dbReference type="PANTHER" id="PTHR35177">
    <property type="entry name" value="HYDROGENASE MATURATION FACTOR HYBG"/>
    <property type="match status" value="1"/>
</dbReference>
<keyword evidence="3" id="KW-1185">Reference proteome</keyword>
<gene>
    <name evidence="2" type="primary">hypC</name>
    <name evidence="2" type="ORF">Epro_0306</name>
</gene>
<dbReference type="RefSeq" id="WP_052571552.1">
    <property type="nucleotide sequence ID" value="NZ_CP009498.1"/>
</dbReference>
<dbReference type="GO" id="GO:0051604">
    <property type="term" value="P:protein maturation"/>
    <property type="evidence" value="ECO:0007669"/>
    <property type="project" value="TreeGrafter"/>
</dbReference>
<comment type="similarity">
    <text evidence="1">Belongs to the HupF/HypC family.</text>
</comment>
<accession>A0A0G3WIH0</accession>
<dbReference type="NCBIfam" id="TIGR00074">
    <property type="entry name" value="hypC_hupF"/>
    <property type="match status" value="1"/>
</dbReference>
<evidence type="ECO:0000313" key="2">
    <source>
        <dbReference type="EMBL" id="AKL97685.1"/>
    </source>
</evidence>
<evidence type="ECO:0000313" key="3">
    <source>
        <dbReference type="Proteomes" id="UP000035337"/>
    </source>
</evidence>
<reference evidence="2 3" key="1">
    <citation type="submission" date="2014-09" db="EMBL/GenBank/DDBJ databases">
        <title>Complete genome sequence of Endomicrobium proavitum.</title>
        <authorList>
            <person name="Zheng H."/>
        </authorList>
    </citation>
    <scope>NUCLEOTIDE SEQUENCE [LARGE SCALE GENOMIC DNA]</scope>
    <source>
        <strain evidence="2 3">Rsa215</strain>
    </source>
</reference>
<protein>
    <submittedName>
        <fullName evidence="2">[NiFe] hydrogenase maturation protein HypC</fullName>
    </submittedName>
</protein>
<dbReference type="Pfam" id="PF01455">
    <property type="entry name" value="HupF_HypC"/>
    <property type="match status" value="1"/>
</dbReference>
<proteinExistence type="inferred from homology"/>
<name>A0A0G3WIH0_9BACT</name>